<keyword evidence="1" id="KW-0812">Transmembrane</keyword>
<reference evidence="2" key="1">
    <citation type="submission" date="2023-05" db="EMBL/GenBank/DDBJ databases">
        <authorList>
            <person name="Stuckert A."/>
        </authorList>
    </citation>
    <scope>NUCLEOTIDE SEQUENCE</scope>
</reference>
<keyword evidence="1" id="KW-1133">Transmembrane helix</keyword>
<name>A0ABN9B5V7_9NEOB</name>
<accession>A0ABN9B5V7</accession>
<protein>
    <submittedName>
        <fullName evidence="2">Uncharacterized protein</fullName>
    </submittedName>
</protein>
<feature type="transmembrane region" description="Helical" evidence="1">
    <location>
        <begin position="12"/>
        <end position="34"/>
    </location>
</feature>
<dbReference type="Proteomes" id="UP001162483">
    <property type="component" value="Unassembled WGS sequence"/>
</dbReference>
<keyword evidence="3" id="KW-1185">Reference proteome</keyword>
<evidence type="ECO:0000313" key="2">
    <source>
        <dbReference type="EMBL" id="CAI9542588.1"/>
    </source>
</evidence>
<proteinExistence type="predicted"/>
<keyword evidence="1" id="KW-0472">Membrane</keyword>
<evidence type="ECO:0000313" key="3">
    <source>
        <dbReference type="Proteomes" id="UP001162483"/>
    </source>
</evidence>
<organism evidence="2 3">
    <name type="scientific">Staurois parvus</name>
    <dbReference type="NCBI Taxonomy" id="386267"/>
    <lineage>
        <taxon>Eukaryota</taxon>
        <taxon>Metazoa</taxon>
        <taxon>Chordata</taxon>
        <taxon>Craniata</taxon>
        <taxon>Vertebrata</taxon>
        <taxon>Euteleostomi</taxon>
        <taxon>Amphibia</taxon>
        <taxon>Batrachia</taxon>
        <taxon>Anura</taxon>
        <taxon>Neobatrachia</taxon>
        <taxon>Ranoidea</taxon>
        <taxon>Ranidae</taxon>
        <taxon>Staurois</taxon>
    </lineage>
</organism>
<dbReference type="EMBL" id="CATNWA010002314">
    <property type="protein sequence ID" value="CAI9542588.1"/>
    <property type="molecule type" value="Genomic_DNA"/>
</dbReference>
<evidence type="ECO:0000256" key="1">
    <source>
        <dbReference type="SAM" id="Phobius"/>
    </source>
</evidence>
<gene>
    <name evidence="2" type="ORF">SPARVUS_LOCUS2117802</name>
</gene>
<sequence length="41" mass="4977">MCVAKAFISSQLLCVSRWIIPCFFFRTNWAFIWWQMVMDIS</sequence>
<comment type="caution">
    <text evidence="2">The sequence shown here is derived from an EMBL/GenBank/DDBJ whole genome shotgun (WGS) entry which is preliminary data.</text>
</comment>